<dbReference type="Proteomes" id="UP000533637">
    <property type="component" value="Unassembled WGS sequence"/>
</dbReference>
<dbReference type="PROSITE" id="PS50850">
    <property type="entry name" value="MFS"/>
    <property type="match status" value="1"/>
</dbReference>
<comment type="caution">
    <text evidence="8">The sequence shown here is derived from an EMBL/GenBank/DDBJ whole genome shotgun (WGS) entry which is preliminary data.</text>
</comment>
<dbReference type="EMBL" id="JACHOC010000011">
    <property type="protein sequence ID" value="MBB4624715.1"/>
    <property type="molecule type" value="Genomic_DNA"/>
</dbReference>
<dbReference type="PANTHER" id="PTHR23513">
    <property type="entry name" value="INTEGRAL MEMBRANE EFFLUX PROTEIN-RELATED"/>
    <property type="match status" value="1"/>
</dbReference>
<evidence type="ECO:0000313" key="9">
    <source>
        <dbReference type="Proteomes" id="UP000533637"/>
    </source>
</evidence>
<dbReference type="SUPFAM" id="SSF103473">
    <property type="entry name" value="MFS general substrate transporter"/>
    <property type="match status" value="1"/>
</dbReference>
<feature type="transmembrane region" description="Helical" evidence="6">
    <location>
        <begin position="167"/>
        <end position="185"/>
    </location>
</feature>
<keyword evidence="9" id="KW-1185">Reference proteome</keyword>
<evidence type="ECO:0000256" key="2">
    <source>
        <dbReference type="ARBA" id="ARBA00022475"/>
    </source>
</evidence>
<keyword evidence="2" id="KW-1003">Cell membrane</keyword>
<feature type="domain" description="Major facilitator superfamily (MFS) profile" evidence="7">
    <location>
        <begin position="7"/>
        <end position="398"/>
    </location>
</feature>
<dbReference type="CDD" id="cd06173">
    <property type="entry name" value="MFS_MefA_like"/>
    <property type="match status" value="1"/>
</dbReference>
<evidence type="ECO:0000256" key="3">
    <source>
        <dbReference type="ARBA" id="ARBA00022692"/>
    </source>
</evidence>
<protein>
    <submittedName>
        <fullName evidence="8">DHA3 family macrolide efflux protein-like MFS transporter</fullName>
    </submittedName>
</protein>
<name>A0ABR6KTG7_9BACT</name>
<keyword evidence="3 6" id="KW-0812">Transmembrane</keyword>
<gene>
    <name evidence="8" type="ORF">GGQ57_004659</name>
</gene>
<evidence type="ECO:0000313" key="8">
    <source>
        <dbReference type="EMBL" id="MBB4624715.1"/>
    </source>
</evidence>
<feature type="transmembrane region" description="Helical" evidence="6">
    <location>
        <begin position="251"/>
        <end position="272"/>
    </location>
</feature>
<feature type="transmembrane region" description="Helical" evidence="6">
    <location>
        <begin position="75"/>
        <end position="94"/>
    </location>
</feature>
<evidence type="ECO:0000256" key="1">
    <source>
        <dbReference type="ARBA" id="ARBA00004651"/>
    </source>
</evidence>
<feature type="transmembrane region" description="Helical" evidence="6">
    <location>
        <begin position="42"/>
        <end position="63"/>
    </location>
</feature>
<dbReference type="RefSeq" id="WP_183672264.1">
    <property type="nucleotide sequence ID" value="NZ_BMPB01000015.1"/>
</dbReference>
<feature type="transmembrane region" description="Helical" evidence="6">
    <location>
        <begin position="372"/>
        <end position="393"/>
    </location>
</feature>
<feature type="transmembrane region" description="Helical" evidence="6">
    <location>
        <begin position="218"/>
        <end position="239"/>
    </location>
</feature>
<dbReference type="InterPro" id="IPR011701">
    <property type="entry name" value="MFS"/>
</dbReference>
<feature type="transmembrane region" description="Helical" evidence="6">
    <location>
        <begin position="344"/>
        <end position="366"/>
    </location>
</feature>
<sequence>MNNWKKVFAIIWIGQFFSILTSSIVNFAIILWLSFETKSAEVLAFAAIAAMLPQSVLGLFAGIFVDRWKRKRVMIMADSFIAFCTLILAVLFYLDVAKLGHVYILLALRSVGSAFHMPAMQASVPLLAPKSELIRIAGINQIIQSACNIAGPALAALFISFMEMTNILLLDVIGAALACTSLLFVKIPDPENEERSQKVQLLKEAKEAYTDVRAQNGLSWLFVLSILATFFIMPVGVLFPLMTLNHYSGNAYQISLVEAAWGIGALLGGAFLGIKKFKLNEISLINWMYLLLGFTFLLSGVLPVSGYPLFVGLTAIGGISGSLYMASFTTVLQTRINPVVMGRVFSFYMSVSLLPSMIGLLSTGFLADNIGIGNTFIIGGVLVGMIGVISFFVPSIRKLRDSFIP</sequence>
<reference evidence="8 9" key="1">
    <citation type="submission" date="2020-08" db="EMBL/GenBank/DDBJ databases">
        <title>Genomic Encyclopedia of Type Strains, Phase IV (KMG-IV): sequencing the most valuable type-strain genomes for metagenomic binning, comparative biology and taxonomic classification.</title>
        <authorList>
            <person name="Goeker M."/>
        </authorList>
    </citation>
    <scope>NUCLEOTIDE SEQUENCE [LARGE SCALE GENOMIC DNA]</scope>
    <source>
        <strain evidence="8 9">DSM 102983</strain>
    </source>
</reference>
<proteinExistence type="predicted"/>
<dbReference type="Gene3D" id="1.20.1250.20">
    <property type="entry name" value="MFS general substrate transporter like domains"/>
    <property type="match status" value="1"/>
</dbReference>
<dbReference type="PANTHER" id="PTHR23513:SF6">
    <property type="entry name" value="MAJOR FACILITATOR SUPERFAMILY ASSOCIATED DOMAIN-CONTAINING PROTEIN"/>
    <property type="match status" value="1"/>
</dbReference>
<dbReference type="Pfam" id="PF07690">
    <property type="entry name" value="MFS_1"/>
    <property type="match status" value="1"/>
</dbReference>
<keyword evidence="4 6" id="KW-1133">Transmembrane helix</keyword>
<evidence type="ECO:0000256" key="5">
    <source>
        <dbReference type="ARBA" id="ARBA00023136"/>
    </source>
</evidence>
<evidence type="ECO:0000256" key="4">
    <source>
        <dbReference type="ARBA" id="ARBA00022989"/>
    </source>
</evidence>
<accession>A0ABR6KTG7</accession>
<keyword evidence="5 6" id="KW-0472">Membrane</keyword>
<dbReference type="InterPro" id="IPR036259">
    <property type="entry name" value="MFS_trans_sf"/>
</dbReference>
<evidence type="ECO:0000256" key="6">
    <source>
        <dbReference type="SAM" id="Phobius"/>
    </source>
</evidence>
<evidence type="ECO:0000259" key="7">
    <source>
        <dbReference type="PROSITE" id="PS50850"/>
    </source>
</evidence>
<feature type="transmembrane region" description="Helical" evidence="6">
    <location>
        <begin position="310"/>
        <end position="332"/>
    </location>
</feature>
<organism evidence="8 9">
    <name type="scientific">Parabacteroides faecis</name>
    <dbReference type="NCBI Taxonomy" id="1217282"/>
    <lineage>
        <taxon>Bacteria</taxon>
        <taxon>Pseudomonadati</taxon>
        <taxon>Bacteroidota</taxon>
        <taxon>Bacteroidia</taxon>
        <taxon>Bacteroidales</taxon>
        <taxon>Tannerellaceae</taxon>
        <taxon>Parabacteroides</taxon>
    </lineage>
</organism>
<dbReference type="InterPro" id="IPR020846">
    <property type="entry name" value="MFS_dom"/>
</dbReference>
<comment type="subcellular location">
    <subcellularLocation>
        <location evidence="1">Cell membrane</location>
        <topology evidence="1">Multi-pass membrane protein</topology>
    </subcellularLocation>
</comment>
<feature type="transmembrane region" description="Helical" evidence="6">
    <location>
        <begin position="284"/>
        <end position="304"/>
    </location>
</feature>
<feature type="transmembrane region" description="Helical" evidence="6">
    <location>
        <begin position="7"/>
        <end position="30"/>
    </location>
</feature>